<evidence type="ECO:0000313" key="3">
    <source>
        <dbReference type="EMBL" id="CAJ0795198.1"/>
    </source>
</evidence>
<dbReference type="Gene3D" id="3.40.30.10">
    <property type="entry name" value="Glutaredoxin"/>
    <property type="match status" value="1"/>
</dbReference>
<dbReference type="InterPro" id="IPR050553">
    <property type="entry name" value="Thioredoxin_ResA/DsbE_sf"/>
</dbReference>
<dbReference type="InterPro" id="IPR013740">
    <property type="entry name" value="Redoxin"/>
</dbReference>
<evidence type="ECO:0000313" key="4">
    <source>
        <dbReference type="Proteomes" id="UP001189813"/>
    </source>
</evidence>
<proteinExistence type="predicted"/>
<accession>A0ABN9IWR1</accession>
<dbReference type="RefSeq" id="WP_316666240.1">
    <property type="nucleotide sequence ID" value="NZ_CATZBU010000005.1"/>
</dbReference>
<protein>
    <submittedName>
        <fullName evidence="3">Thiol-disulfide oxidoreductase ResA</fullName>
    </submittedName>
</protein>
<sequence length="173" mass="19049">MHTIRRFLMWVAAAVVFAATQFANHAQAVEVGDVVALPDLQMLDGTRVPGDAWRGHPVIIATWASWCPFCALQNPRLQKLYDATRGTDLRILTISIDANPQLAKDYVAKRNFTFPVTMETDALCAATGPRKGLPELLVLDARGRVVRKEVGEMLEDDVADLARYAHPAKAPAQ</sequence>
<dbReference type="InterPro" id="IPR036249">
    <property type="entry name" value="Thioredoxin-like_sf"/>
</dbReference>
<evidence type="ECO:0000259" key="2">
    <source>
        <dbReference type="PROSITE" id="PS51352"/>
    </source>
</evidence>
<feature type="chain" id="PRO_5047086642" evidence="1">
    <location>
        <begin position="29"/>
        <end position="173"/>
    </location>
</feature>
<comment type="caution">
    <text evidence="3">The sequence shown here is derived from an EMBL/GenBank/DDBJ whole genome shotgun (WGS) entry which is preliminary data.</text>
</comment>
<evidence type="ECO:0000256" key="1">
    <source>
        <dbReference type="SAM" id="SignalP"/>
    </source>
</evidence>
<dbReference type="PANTHER" id="PTHR42852">
    <property type="entry name" value="THIOL:DISULFIDE INTERCHANGE PROTEIN DSBE"/>
    <property type="match status" value="1"/>
</dbReference>
<keyword evidence="4" id="KW-1185">Reference proteome</keyword>
<dbReference type="EMBL" id="CATZBU010000005">
    <property type="protein sequence ID" value="CAJ0795198.1"/>
    <property type="molecule type" value="Genomic_DNA"/>
</dbReference>
<dbReference type="PANTHER" id="PTHR42852:SF17">
    <property type="entry name" value="THIOREDOXIN-LIKE PROTEIN HI_1115"/>
    <property type="match status" value="1"/>
</dbReference>
<feature type="domain" description="Thioredoxin" evidence="2">
    <location>
        <begin position="13"/>
        <end position="170"/>
    </location>
</feature>
<feature type="signal peptide" evidence="1">
    <location>
        <begin position="1"/>
        <end position="28"/>
    </location>
</feature>
<dbReference type="Pfam" id="PF08534">
    <property type="entry name" value="Redoxin"/>
    <property type="match status" value="1"/>
</dbReference>
<gene>
    <name evidence="3" type="primary">resA_2</name>
    <name evidence="3" type="ORF">LMG19083_02688</name>
</gene>
<dbReference type="InterPro" id="IPR013766">
    <property type="entry name" value="Thioredoxin_domain"/>
</dbReference>
<reference evidence="3 4" key="1">
    <citation type="submission" date="2023-07" db="EMBL/GenBank/DDBJ databases">
        <authorList>
            <person name="Peeters C."/>
        </authorList>
    </citation>
    <scope>NUCLEOTIDE SEQUENCE [LARGE SCALE GENOMIC DNA]</scope>
    <source>
        <strain evidence="3 4">LMG 19083</strain>
    </source>
</reference>
<dbReference type="Proteomes" id="UP001189813">
    <property type="component" value="Unassembled WGS sequence"/>
</dbReference>
<dbReference type="SUPFAM" id="SSF52833">
    <property type="entry name" value="Thioredoxin-like"/>
    <property type="match status" value="1"/>
</dbReference>
<keyword evidence="1" id="KW-0732">Signal</keyword>
<organism evidence="3 4">
    <name type="scientific">Ralstonia psammae</name>
    <dbReference type="NCBI Taxonomy" id="3058598"/>
    <lineage>
        <taxon>Bacteria</taxon>
        <taxon>Pseudomonadati</taxon>
        <taxon>Pseudomonadota</taxon>
        <taxon>Betaproteobacteria</taxon>
        <taxon>Burkholderiales</taxon>
        <taxon>Burkholderiaceae</taxon>
        <taxon>Ralstonia</taxon>
    </lineage>
</organism>
<name>A0ABN9IWR1_9RALS</name>
<dbReference type="PROSITE" id="PS51352">
    <property type="entry name" value="THIOREDOXIN_2"/>
    <property type="match status" value="1"/>
</dbReference>
<dbReference type="CDD" id="cd02966">
    <property type="entry name" value="TlpA_like_family"/>
    <property type="match status" value="1"/>
</dbReference>